<evidence type="ECO:0000313" key="1">
    <source>
        <dbReference type="EMBL" id="GAT35263.1"/>
    </source>
</evidence>
<organism evidence="1 2">
    <name type="scientific">Terrimicrobium sacchariphilum</name>
    <dbReference type="NCBI Taxonomy" id="690879"/>
    <lineage>
        <taxon>Bacteria</taxon>
        <taxon>Pseudomonadati</taxon>
        <taxon>Verrucomicrobiota</taxon>
        <taxon>Terrimicrobiia</taxon>
        <taxon>Terrimicrobiales</taxon>
        <taxon>Terrimicrobiaceae</taxon>
        <taxon>Terrimicrobium</taxon>
    </lineage>
</organism>
<gene>
    <name evidence="1" type="ORF">TSACC_3327</name>
</gene>
<reference evidence="2" key="1">
    <citation type="journal article" date="2017" name="Genome Announc.">
        <title>Draft Genome Sequence of Terrimicrobium sacchariphilum NM-5T, a Facultative Anaerobic Soil Bacterium of the Class Spartobacteria.</title>
        <authorList>
            <person name="Qiu Y.L."/>
            <person name="Tourlousse D.M."/>
            <person name="Matsuura N."/>
            <person name="Ohashi A."/>
            <person name="Sekiguchi Y."/>
        </authorList>
    </citation>
    <scope>NUCLEOTIDE SEQUENCE [LARGE SCALE GENOMIC DNA]</scope>
    <source>
        <strain evidence="2">NM-5</strain>
    </source>
</reference>
<proteinExistence type="predicted"/>
<dbReference type="EMBL" id="BDCO01000003">
    <property type="protein sequence ID" value="GAT35263.1"/>
    <property type="molecule type" value="Genomic_DNA"/>
</dbReference>
<accession>A0A146GDN8</accession>
<name>A0A146GDN8_TERSA</name>
<dbReference type="Proteomes" id="UP000076023">
    <property type="component" value="Unassembled WGS sequence"/>
</dbReference>
<protein>
    <submittedName>
        <fullName evidence="1">Uncharacterized protein</fullName>
    </submittedName>
</protein>
<dbReference type="InParanoid" id="A0A146GDN8"/>
<sequence length="185" mass="21600">MFKNFKSAEIGFSLFLIRPQHEVSSPIRGLSLDFSDGCSPRIHQTLNQLALPFRLCFTKLRLRDYSLLYRSFLKFFAPCLSLRHWDVCKRRLPKHPLFTKKSGFPMRNVKQKHAHFPFLHSLVHCRARDGTIHTNSARRNSGPDELSEKIIPICNLLLRRTFASVNSSPFIRTADNRPEFLRYLS</sequence>
<keyword evidence="2" id="KW-1185">Reference proteome</keyword>
<evidence type="ECO:0000313" key="2">
    <source>
        <dbReference type="Proteomes" id="UP000076023"/>
    </source>
</evidence>
<dbReference type="AlphaFoldDB" id="A0A146GDN8"/>
<comment type="caution">
    <text evidence="1">The sequence shown here is derived from an EMBL/GenBank/DDBJ whole genome shotgun (WGS) entry which is preliminary data.</text>
</comment>